<comment type="pathway">
    <text evidence="11">Porphyrin-containing compound metabolism.</text>
</comment>
<gene>
    <name evidence="13" type="ORF">FB474_2030</name>
</gene>
<evidence type="ECO:0000256" key="8">
    <source>
        <dbReference type="ARBA" id="ARBA00023133"/>
    </source>
</evidence>
<dbReference type="GO" id="GO:0016491">
    <property type="term" value="F:oxidoreductase activity"/>
    <property type="evidence" value="ECO:0007669"/>
    <property type="project" value="UniProtKB-KW"/>
</dbReference>
<evidence type="ECO:0000313" key="13">
    <source>
        <dbReference type="EMBL" id="TQL60634.1"/>
    </source>
</evidence>
<dbReference type="RefSeq" id="WP_246092123.1">
    <property type="nucleotide sequence ID" value="NZ_BAAAKX010000002.1"/>
</dbReference>
<evidence type="ECO:0000256" key="5">
    <source>
        <dbReference type="ARBA" id="ARBA00022989"/>
    </source>
</evidence>
<evidence type="ECO:0000313" key="14">
    <source>
        <dbReference type="Proteomes" id="UP000319514"/>
    </source>
</evidence>
<dbReference type="GO" id="GO:0046872">
    <property type="term" value="F:metal ion binding"/>
    <property type="evidence" value="ECO:0007669"/>
    <property type="project" value="UniProtKB-KW"/>
</dbReference>
<dbReference type="InterPro" id="IPR050450">
    <property type="entry name" value="COX15/CtaA_HemeA_synthase"/>
</dbReference>
<evidence type="ECO:0000256" key="7">
    <source>
        <dbReference type="ARBA" id="ARBA00023004"/>
    </source>
</evidence>
<keyword evidence="6" id="KW-0560">Oxidoreductase</keyword>
<name>A0A542ZJW6_9MICO</name>
<comment type="subcellular location">
    <subcellularLocation>
        <location evidence="1">Membrane</location>
        <topology evidence="1">Multi-pass membrane protein</topology>
    </subcellularLocation>
</comment>
<evidence type="ECO:0000256" key="12">
    <source>
        <dbReference type="SAM" id="Phobius"/>
    </source>
</evidence>
<dbReference type="Pfam" id="PF02628">
    <property type="entry name" value="COX15-CtaA"/>
    <property type="match status" value="1"/>
</dbReference>
<keyword evidence="9 12" id="KW-0472">Membrane</keyword>
<evidence type="ECO:0000256" key="9">
    <source>
        <dbReference type="ARBA" id="ARBA00023136"/>
    </source>
</evidence>
<feature type="transmembrane region" description="Helical" evidence="12">
    <location>
        <begin position="84"/>
        <end position="103"/>
    </location>
</feature>
<dbReference type="Proteomes" id="UP000319514">
    <property type="component" value="Unassembled WGS sequence"/>
</dbReference>
<keyword evidence="5 12" id="KW-1133">Transmembrane helix</keyword>
<proteinExistence type="predicted"/>
<feature type="transmembrane region" description="Helical" evidence="12">
    <location>
        <begin position="186"/>
        <end position="208"/>
    </location>
</feature>
<feature type="transmembrane region" description="Helical" evidence="12">
    <location>
        <begin position="287"/>
        <end position="308"/>
    </location>
</feature>
<dbReference type="EMBL" id="VFOQ01000001">
    <property type="protein sequence ID" value="TQL60634.1"/>
    <property type="molecule type" value="Genomic_DNA"/>
</dbReference>
<comment type="caution">
    <text evidence="13">The sequence shown here is derived from an EMBL/GenBank/DDBJ whole genome shotgun (WGS) entry which is preliminary data.</text>
</comment>
<keyword evidence="7" id="KW-0408">Iron</keyword>
<keyword evidence="14" id="KW-1185">Reference proteome</keyword>
<dbReference type="GO" id="GO:0006784">
    <property type="term" value="P:heme A biosynthetic process"/>
    <property type="evidence" value="ECO:0007669"/>
    <property type="project" value="InterPro"/>
</dbReference>
<dbReference type="PANTHER" id="PTHR35457:SF1">
    <property type="entry name" value="HEME A SYNTHASE"/>
    <property type="match status" value="1"/>
</dbReference>
<keyword evidence="10" id="KW-1015">Disulfide bond</keyword>
<feature type="transmembrane region" description="Helical" evidence="12">
    <location>
        <begin position="145"/>
        <end position="166"/>
    </location>
</feature>
<feature type="transmembrane region" description="Helical" evidence="12">
    <location>
        <begin position="25"/>
        <end position="45"/>
    </location>
</feature>
<evidence type="ECO:0000256" key="3">
    <source>
        <dbReference type="ARBA" id="ARBA00022692"/>
    </source>
</evidence>
<keyword evidence="8" id="KW-0350">Heme biosynthesis</keyword>
<keyword evidence="2" id="KW-1003">Cell membrane</keyword>
<keyword evidence="4" id="KW-0479">Metal-binding</keyword>
<evidence type="ECO:0000256" key="10">
    <source>
        <dbReference type="ARBA" id="ARBA00023157"/>
    </source>
</evidence>
<dbReference type="AlphaFoldDB" id="A0A542ZJW6"/>
<evidence type="ECO:0000256" key="1">
    <source>
        <dbReference type="ARBA" id="ARBA00004141"/>
    </source>
</evidence>
<accession>A0A542ZJW6</accession>
<feature type="transmembrane region" description="Helical" evidence="12">
    <location>
        <begin position="115"/>
        <end position="139"/>
    </location>
</feature>
<dbReference type="GO" id="GO:0016020">
    <property type="term" value="C:membrane"/>
    <property type="evidence" value="ECO:0007669"/>
    <property type="project" value="UniProtKB-SubCell"/>
</dbReference>
<sequence>MTIPSVTAPAPAPVDASPNPWLRRILLANVVLEVGIVVTGGLVRLTGSGLGCPTWPECVPGSFTPVAHQPQGIHKYIEYGNRTLTGVVGIAALLVIVAVWLWAPGRRGWRPGRPALFRLAFLPMLGVVAQAVLGGITVLTGLNPATVAAHFLLSMVIVAISTLLLVRAGEGDAAPTPVVRREVGLLARVTVALGAVVLALGTVVTGSGPHSGDAAHPTRFGFDPRSVSWLHADAVMLFTGLVVAMVVAVRLVDAPVRPRRAWAWVLVVTLAQGVVGYLQYFTGLPEAVVALHMLGASLLVVTLTRGLLSLRTR</sequence>
<reference evidence="13 14" key="1">
    <citation type="submission" date="2019-06" db="EMBL/GenBank/DDBJ databases">
        <title>Sequencing the genomes of 1000 actinobacteria strains.</title>
        <authorList>
            <person name="Klenk H.-P."/>
        </authorList>
    </citation>
    <scope>NUCLEOTIDE SEQUENCE [LARGE SCALE GENOMIC DNA]</scope>
    <source>
        <strain evidence="13 14">DSM 18082</strain>
    </source>
</reference>
<evidence type="ECO:0000256" key="2">
    <source>
        <dbReference type="ARBA" id="ARBA00022475"/>
    </source>
</evidence>
<dbReference type="PANTHER" id="PTHR35457">
    <property type="entry name" value="HEME A SYNTHASE"/>
    <property type="match status" value="1"/>
</dbReference>
<protein>
    <submittedName>
        <fullName evidence="13">Cytochrome c oxidase assembly protein subunit 15</fullName>
    </submittedName>
</protein>
<feature type="transmembrane region" description="Helical" evidence="12">
    <location>
        <begin position="228"/>
        <end position="249"/>
    </location>
</feature>
<evidence type="ECO:0000256" key="6">
    <source>
        <dbReference type="ARBA" id="ARBA00023002"/>
    </source>
</evidence>
<evidence type="ECO:0000256" key="11">
    <source>
        <dbReference type="ARBA" id="ARBA00023444"/>
    </source>
</evidence>
<feature type="transmembrane region" description="Helical" evidence="12">
    <location>
        <begin position="261"/>
        <end position="281"/>
    </location>
</feature>
<dbReference type="InterPro" id="IPR003780">
    <property type="entry name" value="COX15/CtaA_fam"/>
</dbReference>
<evidence type="ECO:0000256" key="4">
    <source>
        <dbReference type="ARBA" id="ARBA00022723"/>
    </source>
</evidence>
<organism evidence="13 14">
    <name type="scientific">Oryzihumus leptocrescens</name>
    <dbReference type="NCBI Taxonomy" id="297536"/>
    <lineage>
        <taxon>Bacteria</taxon>
        <taxon>Bacillati</taxon>
        <taxon>Actinomycetota</taxon>
        <taxon>Actinomycetes</taxon>
        <taxon>Micrococcales</taxon>
        <taxon>Intrasporangiaceae</taxon>
        <taxon>Oryzihumus</taxon>
    </lineage>
</organism>
<keyword evidence="3 12" id="KW-0812">Transmembrane</keyword>